<reference evidence="2 3" key="1">
    <citation type="submission" date="2024-01" db="EMBL/GenBank/DDBJ databases">
        <title>Complete genome of Cladobotryum mycophilum ATHUM6906.</title>
        <authorList>
            <person name="Christinaki A.C."/>
            <person name="Myridakis A.I."/>
            <person name="Kouvelis V.N."/>
        </authorList>
    </citation>
    <scope>NUCLEOTIDE SEQUENCE [LARGE SCALE GENOMIC DNA]</scope>
    <source>
        <strain evidence="2 3">ATHUM6906</strain>
    </source>
</reference>
<dbReference type="PANTHER" id="PTHR21310:SF59">
    <property type="entry name" value="AMINOGLYCOSIDE PHOSPHOTRANSFERASE DOMAIN-CONTAINING PROTEIN"/>
    <property type="match status" value="1"/>
</dbReference>
<dbReference type="InterPro" id="IPR051678">
    <property type="entry name" value="AGP_Transferase"/>
</dbReference>
<name>A0ABR0SD74_9HYPO</name>
<evidence type="ECO:0000313" key="2">
    <source>
        <dbReference type="EMBL" id="KAK5990123.1"/>
    </source>
</evidence>
<dbReference type="Proteomes" id="UP001338125">
    <property type="component" value="Unassembled WGS sequence"/>
</dbReference>
<evidence type="ECO:0000259" key="1">
    <source>
        <dbReference type="Pfam" id="PF01636"/>
    </source>
</evidence>
<dbReference type="Pfam" id="PF01636">
    <property type="entry name" value="APH"/>
    <property type="match status" value="1"/>
</dbReference>
<dbReference type="Gene3D" id="3.90.1200.10">
    <property type="match status" value="1"/>
</dbReference>
<proteinExistence type="predicted"/>
<accession>A0ABR0SD74</accession>
<sequence>MVDNVLDETDHIVDMTLPTLNEDINLFFTRNGFDQDTRNECDKYARSRFPNTTMTASQSQGYCSYTLALSDGYILQFRPEAFKLDMDVCGDAKVIYGHLAPATTYMGIVQGIARKDASNESPILHAYLQETMPGIPLSQFMKNRVESADDARERRRRLMEDLAQAFALGFHNRRYPSRGAKVIKGKVGNSIRWRLDRLKALPGYLYTHVSEVYRQLKSVERSPWCLTHGDLLPCNMMVDPETGHLTGLIDWAEAEWLPFGMALYGIEEVLGCDVPLGGFQYYDDHEELRRHFWHRFLISSCHRDFGARPWLEEIQVSRKLGILLWKGIAFDDGRLDRVVEVGRDDAEMQRLELFLETSNLVGDFWTSLTCGRWLQRFPVAISRFWGRARSRMNMSGGSFEESKGRRES</sequence>
<keyword evidence="3" id="KW-1185">Reference proteome</keyword>
<dbReference type="EMBL" id="JAVFKD010000014">
    <property type="protein sequence ID" value="KAK5990123.1"/>
    <property type="molecule type" value="Genomic_DNA"/>
</dbReference>
<evidence type="ECO:0000313" key="3">
    <source>
        <dbReference type="Proteomes" id="UP001338125"/>
    </source>
</evidence>
<gene>
    <name evidence="2" type="ORF">PT974_08389</name>
</gene>
<dbReference type="PANTHER" id="PTHR21310">
    <property type="entry name" value="AMINOGLYCOSIDE PHOSPHOTRANSFERASE-RELATED-RELATED"/>
    <property type="match status" value="1"/>
</dbReference>
<dbReference type="SUPFAM" id="SSF56112">
    <property type="entry name" value="Protein kinase-like (PK-like)"/>
    <property type="match status" value="1"/>
</dbReference>
<organism evidence="2 3">
    <name type="scientific">Cladobotryum mycophilum</name>
    <dbReference type="NCBI Taxonomy" id="491253"/>
    <lineage>
        <taxon>Eukaryota</taxon>
        <taxon>Fungi</taxon>
        <taxon>Dikarya</taxon>
        <taxon>Ascomycota</taxon>
        <taxon>Pezizomycotina</taxon>
        <taxon>Sordariomycetes</taxon>
        <taxon>Hypocreomycetidae</taxon>
        <taxon>Hypocreales</taxon>
        <taxon>Hypocreaceae</taxon>
        <taxon>Cladobotryum</taxon>
    </lineage>
</organism>
<feature type="domain" description="Aminoglycoside phosphotransferase" evidence="1">
    <location>
        <begin position="73"/>
        <end position="257"/>
    </location>
</feature>
<protein>
    <recommendedName>
        <fullName evidence="1">Aminoglycoside phosphotransferase domain-containing protein</fullName>
    </recommendedName>
</protein>
<dbReference type="InterPro" id="IPR002575">
    <property type="entry name" value="Aminoglycoside_PTrfase"/>
</dbReference>
<comment type="caution">
    <text evidence="2">The sequence shown here is derived from an EMBL/GenBank/DDBJ whole genome shotgun (WGS) entry which is preliminary data.</text>
</comment>
<dbReference type="InterPro" id="IPR011009">
    <property type="entry name" value="Kinase-like_dom_sf"/>
</dbReference>